<evidence type="ECO:0000313" key="2">
    <source>
        <dbReference type="EMBL" id="EXB92370.1"/>
    </source>
</evidence>
<feature type="region of interest" description="Disordered" evidence="1">
    <location>
        <begin position="100"/>
        <end position="119"/>
    </location>
</feature>
<keyword evidence="4" id="KW-1185">Reference proteome</keyword>
<sequence length="280" mass="32405">MAADEVLLLNLFDSHWFGQEIIATPKTNPISHDDQLVKELETTQESISSLLYHRVRSLSDHHLMASKSSSFFSSDNSLSPSSVLAAPSLQTIFSRKEVKEFGRDDHEEEEEESVKKKEEDVTKVEEVTLPAKKMKKKVNELRSRRTRTSSKSLPDLEFEELKGFMDLGFVFTEEECKDSRLVSMIPGLQRFCKKCTDGSDHDDDQEDHDKEKNNYEIKRNSDQVISRPYLSEAWDVLDLEYQRKKEMKQVVNLKIPTLVSDIDMKDQLRFWAHTVASTVR</sequence>
<dbReference type="KEGG" id="mnt:21383723"/>
<evidence type="ECO:0000256" key="1">
    <source>
        <dbReference type="SAM" id="MobiDB-lite"/>
    </source>
</evidence>
<name>W9S6F5_9ROSA</name>
<organism evidence="2 4">
    <name type="scientific">Morus notabilis</name>
    <dbReference type="NCBI Taxonomy" id="981085"/>
    <lineage>
        <taxon>Eukaryota</taxon>
        <taxon>Viridiplantae</taxon>
        <taxon>Streptophyta</taxon>
        <taxon>Embryophyta</taxon>
        <taxon>Tracheophyta</taxon>
        <taxon>Spermatophyta</taxon>
        <taxon>Magnoliopsida</taxon>
        <taxon>eudicotyledons</taxon>
        <taxon>Gunneridae</taxon>
        <taxon>Pentapetalae</taxon>
        <taxon>rosids</taxon>
        <taxon>fabids</taxon>
        <taxon>Rosales</taxon>
        <taxon>Moraceae</taxon>
        <taxon>Moreae</taxon>
        <taxon>Morus</taxon>
    </lineage>
</organism>
<proteinExistence type="predicted"/>
<dbReference type="EMBL" id="KE345061">
    <property type="protein sequence ID" value="EXB92370.1"/>
    <property type="molecule type" value="Genomic_DNA"/>
</dbReference>
<dbReference type="Proteomes" id="UP000030645">
    <property type="component" value="Unassembled WGS sequence"/>
</dbReference>
<reference evidence="4" key="1">
    <citation type="submission" date="2013-01" db="EMBL/GenBank/DDBJ databases">
        <title>Draft Genome Sequence of a Mulberry Tree, Morus notabilis C.K. Schneid.</title>
        <authorList>
            <person name="He N."/>
            <person name="Zhao S."/>
        </authorList>
    </citation>
    <scope>NUCLEOTIDE SEQUENCE</scope>
</reference>
<dbReference type="PANTHER" id="PTHR33785:SF12">
    <property type="entry name" value="DUF1685 FAMILY PROTEIN"/>
    <property type="match status" value="1"/>
</dbReference>
<dbReference type="STRING" id="981085.W9S6F5"/>
<dbReference type="InterPro" id="IPR012881">
    <property type="entry name" value="DUF1685"/>
</dbReference>
<evidence type="ECO:0000313" key="3">
    <source>
        <dbReference type="EMBL" id="EXC64798.1"/>
    </source>
</evidence>
<dbReference type="EMBL" id="KE645794">
    <property type="protein sequence ID" value="EXC64798.1"/>
    <property type="molecule type" value="Genomic_DNA"/>
</dbReference>
<protein>
    <recommendedName>
        <fullName evidence="5">DUF1685 family protein</fullName>
    </recommendedName>
</protein>
<dbReference type="KEGG" id="mnt:21404213"/>
<dbReference type="OrthoDB" id="1911878at2759"/>
<dbReference type="AlphaFoldDB" id="W9S6F5"/>
<accession>W9S6F5</accession>
<gene>
    <name evidence="3" type="ORF">L484_000078</name>
    <name evidence="2" type="ORF">L484_021354</name>
</gene>
<dbReference type="PANTHER" id="PTHR33785">
    <property type="entry name" value="OS06G0550800 PROTEIN"/>
    <property type="match status" value="1"/>
</dbReference>
<evidence type="ECO:0000313" key="4">
    <source>
        <dbReference type="Proteomes" id="UP000030645"/>
    </source>
</evidence>
<dbReference type="Pfam" id="PF07939">
    <property type="entry name" value="DUF1685"/>
    <property type="match status" value="1"/>
</dbReference>
<reference evidence="2" key="2">
    <citation type="submission" date="2013-06" db="EMBL/GenBank/DDBJ databases">
        <title>Draft Genome Sequence of a Mulberry Tree, Morus notabilis C.K. Schn.</title>
        <authorList>
            <person name="He N."/>
            <person name="Zhao S."/>
        </authorList>
    </citation>
    <scope>NUCLEOTIDE SEQUENCE</scope>
</reference>
<evidence type="ECO:0008006" key="5">
    <source>
        <dbReference type="Google" id="ProtNLM"/>
    </source>
</evidence>